<accession>A0A3N2RS54</accession>
<proteinExistence type="predicted"/>
<organism evidence="1 2">
    <name type="scientific">Kluyvera ascorbata</name>
    <dbReference type="NCBI Taxonomy" id="51288"/>
    <lineage>
        <taxon>Bacteria</taxon>
        <taxon>Pseudomonadati</taxon>
        <taxon>Pseudomonadota</taxon>
        <taxon>Gammaproteobacteria</taxon>
        <taxon>Enterobacterales</taxon>
        <taxon>Enterobacteriaceae</taxon>
        <taxon>Kluyvera</taxon>
    </lineage>
</organism>
<dbReference type="AlphaFoldDB" id="A0A3N2RS54"/>
<evidence type="ECO:0000313" key="2">
    <source>
        <dbReference type="Proteomes" id="UP000268051"/>
    </source>
</evidence>
<comment type="caution">
    <text evidence="1">The sequence shown here is derived from an EMBL/GenBank/DDBJ whole genome shotgun (WGS) entry which is preliminary data.</text>
</comment>
<name>A0A3N2RS54_9ENTR</name>
<protein>
    <submittedName>
        <fullName evidence="1">Uncharacterized protein</fullName>
    </submittedName>
</protein>
<sequence>MGFHFIENSDNTNISTSQDIEDGYAESLKNLMRNGIADINQYNRILQERHDNTDPAYAALVPIGDRRTTFSFHNDAEVREVFDNLWEDV</sequence>
<reference evidence="1 2" key="1">
    <citation type="submission" date="2018-10" db="EMBL/GenBank/DDBJ databases">
        <title>Horizontal transference of carbapenem resistance between Klebsiella pneumoniae and Kluyvera ascorbata during abdominal infection: a case report.</title>
        <authorList>
            <person name="Raro O.H.F."/>
            <person name="Lima-Morales D."/>
            <person name="Barth A.L."/>
            <person name="Paim T.G.S."/>
            <person name="Mott M.P."/>
            <person name="Riche C.V.W."/>
            <person name="Teixeira U.F."/>
            <person name="Waechter F."/>
            <person name="Dias C.A.G."/>
        </authorList>
    </citation>
    <scope>NUCLEOTIDE SEQUENCE [LARGE SCALE GENOMIC DNA]</scope>
    <source>
        <strain evidence="1 2">OT2</strain>
    </source>
</reference>
<dbReference type="Proteomes" id="UP000268051">
    <property type="component" value="Unassembled WGS sequence"/>
</dbReference>
<evidence type="ECO:0000313" key="1">
    <source>
        <dbReference type="EMBL" id="ROU10267.1"/>
    </source>
</evidence>
<dbReference type="EMBL" id="RHFN01000032">
    <property type="protein sequence ID" value="ROU10267.1"/>
    <property type="molecule type" value="Genomic_DNA"/>
</dbReference>
<gene>
    <name evidence="1" type="ORF">EB837_21920</name>
</gene>